<proteinExistence type="predicted"/>
<dbReference type="InterPro" id="IPR021109">
    <property type="entry name" value="Peptidase_aspartic_dom_sf"/>
</dbReference>
<evidence type="ECO:0000313" key="2">
    <source>
        <dbReference type="EMBL" id="CAD6254771.1"/>
    </source>
</evidence>
<dbReference type="AlphaFoldDB" id="A0A811Q964"/>
<protein>
    <submittedName>
        <fullName evidence="2">Uncharacterized protein</fullName>
    </submittedName>
</protein>
<evidence type="ECO:0000313" key="3">
    <source>
        <dbReference type="Proteomes" id="UP000604825"/>
    </source>
</evidence>
<feature type="region of interest" description="Disordered" evidence="1">
    <location>
        <begin position="58"/>
        <end position="79"/>
    </location>
</feature>
<reference evidence="2" key="1">
    <citation type="submission" date="2020-10" db="EMBL/GenBank/DDBJ databases">
        <authorList>
            <person name="Han B."/>
            <person name="Lu T."/>
            <person name="Zhao Q."/>
            <person name="Huang X."/>
            <person name="Zhao Y."/>
        </authorList>
    </citation>
    <scope>NUCLEOTIDE SEQUENCE</scope>
</reference>
<sequence length="314" mass="32984">MAAARSTGFNLNSQAMDLDDEVPFMDLLGQYSVGAFGEESEGGCGASRFVETGRGAPLATAGRGARRRGAPTVGGRGAGAGTVTATSAGGREALAAAAGGGGPLAAAAVSVPAPSCGSSSVSRSFRPPRPVISIKGTIRALNALGLAACTTLVHGCLRAINCRHCDIHCYWQSGKAGLILNPFKASTYQNVKCSTELDMTVNWILLEADPHIYSTTMTIVDSATTYTFILSLAFPALDKAARTTMLAKGYTRGSIKDKICFVTTGELTDWNDLLTVEMKFGISAMVLPMENVFYANSDDDICLTFHYFSQMMTV</sequence>
<comment type="caution">
    <text evidence="2">The sequence shown here is derived from an EMBL/GenBank/DDBJ whole genome shotgun (WGS) entry which is preliminary data.</text>
</comment>
<evidence type="ECO:0000256" key="1">
    <source>
        <dbReference type="SAM" id="MobiDB-lite"/>
    </source>
</evidence>
<organism evidence="2 3">
    <name type="scientific">Miscanthus lutarioriparius</name>
    <dbReference type="NCBI Taxonomy" id="422564"/>
    <lineage>
        <taxon>Eukaryota</taxon>
        <taxon>Viridiplantae</taxon>
        <taxon>Streptophyta</taxon>
        <taxon>Embryophyta</taxon>
        <taxon>Tracheophyta</taxon>
        <taxon>Spermatophyta</taxon>
        <taxon>Magnoliopsida</taxon>
        <taxon>Liliopsida</taxon>
        <taxon>Poales</taxon>
        <taxon>Poaceae</taxon>
        <taxon>PACMAD clade</taxon>
        <taxon>Panicoideae</taxon>
        <taxon>Andropogonodae</taxon>
        <taxon>Andropogoneae</taxon>
        <taxon>Saccharinae</taxon>
        <taxon>Miscanthus</taxon>
    </lineage>
</organism>
<dbReference type="Gene3D" id="2.40.70.10">
    <property type="entry name" value="Acid Proteases"/>
    <property type="match status" value="1"/>
</dbReference>
<dbReference type="OrthoDB" id="632849at2759"/>
<name>A0A811Q964_9POAL</name>
<accession>A0A811Q964</accession>
<dbReference type="Proteomes" id="UP000604825">
    <property type="component" value="Unassembled WGS sequence"/>
</dbReference>
<dbReference type="SUPFAM" id="SSF50630">
    <property type="entry name" value="Acid proteases"/>
    <property type="match status" value="1"/>
</dbReference>
<dbReference type="EMBL" id="CAJGYO010000009">
    <property type="protein sequence ID" value="CAD6254771.1"/>
    <property type="molecule type" value="Genomic_DNA"/>
</dbReference>
<gene>
    <name evidence="2" type="ORF">NCGR_LOCUS38370</name>
</gene>
<keyword evidence="3" id="KW-1185">Reference proteome</keyword>